<proteinExistence type="inferred from homology"/>
<dbReference type="Gene3D" id="3.40.50.850">
    <property type="entry name" value="Isochorismatase-like"/>
    <property type="match status" value="1"/>
</dbReference>
<organism evidence="4 5">
    <name type="scientific">Knufia peltigerae</name>
    <dbReference type="NCBI Taxonomy" id="1002370"/>
    <lineage>
        <taxon>Eukaryota</taxon>
        <taxon>Fungi</taxon>
        <taxon>Dikarya</taxon>
        <taxon>Ascomycota</taxon>
        <taxon>Pezizomycotina</taxon>
        <taxon>Eurotiomycetes</taxon>
        <taxon>Chaetothyriomycetidae</taxon>
        <taxon>Chaetothyriales</taxon>
        <taxon>Trichomeriaceae</taxon>
        <taxon>Knufia</taxon>
    </lineage>
</organism>
<evidence type="ECO:0000256" key="1">
    <source>
        <dbReference type="ARBA" id="ARBA00006336"/>
    </source>
</evidence>
<feature type="signal peptide" evidence="2">
    <location>
        <begin position="1"/>
        <end position="23"/>
    </location>
</feature>
<dbReference type="InterPro" id="IPR036380">
    <property type="entry name" value="Isochorismatase-like_sf"/>
</dbReference>
<accession>A0AA38YDX6</accession>
<comment type="similarity">
    <text evidence="1">Belongs to the isochorismatase family.</text>
</comment>
<dbReference type="Proteomes" id="UP001172681">
    <property type="component" value="Unassembled WGS sequence"/>
</dbReference>
<evidence type="ECO:0000256" key="2">
    <source>
        <dbReference type="SAM" id="SignalP"/>
    </source>
</evidence>
<keyword evidence="5" id="KW-1185">Reference proteome</keyword>
<dbReference type="EMBL" id="JAPDRN010000007">
    <property type="protein sequence ID" value="KAJ9643740.1"/>
    <property type="molecule type" value="Genomic_DNA"/>
</dbReference>
<reference evidence="4" key="1">
    <citation type="submission" date="2022-10" db="EMBL/GenBank/DDBJ databases">
        <title>Culturing micro-colonial fungi from biological soil crusts in the Mojave desert and describing Neophaeococcomyces mojavensis, and introducing the new genera and species Taxawa tesnikishii.</title>
        <authorList>
            <person name="Kurbessoian T."/>
            <person name="Stajich J.E."/>
        </authorList>
    </citation>
    <scope>NUCLEOTIDE SEQUENCE</scope>
    <source>
        <strain evidence="4">TK_35</strain>
    </source>
</reference>
<evidence type="ECO:0000313" key="5">
    <source>
        <dbReference type="Proteomes" id="UP001172681"/>
    </source>
</evidence>
<feature type="chain" id="PRO_5041448675" description="Isochorismatase-like domain-containing protein" evidence="2">
    <location>
        <begin position="24"/>
        <end position="76"/>
    </location>
</feature>
<sequence>MASRTALLVIDMQVVFTAVVTEALPNVVKLCDRFTKAPLPIIFTQHGHSDYELKTTPSRVNWCAMEAGKLDRDGLP</sequence>
<dbReference type="AlphaFoldDB" id="A0AA38YDX6"/>
<protein>
    <recommendedName>
        <fullName evidence="3">Isochorismatase-like domain-containing protein</fullName>
    </recommendedName>
</protein>
<evidence type="ECO:0000259" key="3">
    <source>
        <dbReference type="Pfam" id="PF00857"/>
    </source>
</evidence>
<comment type="caution">
    <text evidence="4">The sequence shown here is derived from an EMBL/GenBank/DDBJ whole genome shotgun (WGS) entry which is preliminary data.</text>
</comment>
<gene>
    <name evidence="4" type="ORF">H2204_001885</name>
</gene>
<name>A0AA38YDX6_9EURO</name>
<keyword evidence="2" id="KW-0732">Signal</keyword>
<dbReference type="SUPFAM" id="SSF52499">
    <property type="entry name" value="Isochorismatase-like hydrolases"/>
    <property type="match status" value="1"/>
</dbReference>
<dbReference type="Pfam" id="PF00857">
    <property type="entry name" value="Isochorismatase"/>
    <property type="match status" value="1"/>
</dbReference>
<evidence type="ECO:0000313" key="4">
    <source>
        <dbReference type="EMBL" id="KAJ9643740.1"/>
    </source>
</evidence>
<feature type="domain" description="Isochorismatase-like" evidence="3">
    <location>
        <begin position="5"/>
        <end position="51"/>
    </location>
</feature>
<dbReference type="InterPro" id="IPR000868">
    <property type="entry name" value="Isochorismatase-like_dom"/>
</dbReference>